<gene>
    <name evidence="2" type="ORF">HSEST_0112</name>
</gene>
<accession>A0A897NS89</accession>
<evidence type="ECO:0000256" key="1">
    <source>
        <dbReference type="SAM" id="MobiDB-lite"/>
    </source>
</evidence>
<proteinExistence type="predicted"/>
<feature type="region of interest" description="Disordered" evidence="1">
    <location>
        <begin position="390"/>
        <end position="410"/>
    </location>
</feature>
<dbReference type="RefSeq" id="WP_229121627.1">
    <property type="nucleotide sequence ID" value="NZ_CP064791.1"/>
</dbReference>
<keyword evidence="3" id="KW-1185">Reference proteome</keyword>
<dbReference type="GeneID" id="68856754"/>
<dbReference type="Proteomes" id="UP000663292">
    <property type="component" value="Chromosome"/>
</dbReference>
<feature type="compositionally biased region" description="Basic and acidic residues" evidence="1">
    <location>
        <begin position="395"/>
        <end position="410"/>
    </location>
</feature>
<evidence type="ECO:0000313" key="2">
    <source>
        <dbReference type="EMBL" id="QSG13669.1"/>
    </source>
</evidence>
<dbReference type="AlphaFoldDB" id="A0A897NS89"/>
<reference evidence="2 3" key="1">
    <citation type="submission" date="2020-11" db="EMBL/GenBank/DDBJ databases">
        <title>Carbohydrate-dependent, anaerobic sulfur respiration: A novel catabolism in halophilic archaea.</title>
        <authorList>
            <person name="Sorokin D.Y."/>
            <person name="Messina E."/>
            <person name="Smedile F."/>
            <person name="La Cono V."/>
            <person name="Hallsworth J.E."/>
            <person name="Yakimov M.M."/>
        </authorList>
    </citation>
    <scope>NUCLEOTIDE SEQUENCE [LARGE SCALE GENOMIC DNA]</scope>
    <source>
        <strain evidence="2 3">HSR-Est</strain>
    </source>
</reference>
<evidence type="ECO:0000313" key="3">
    <source>
        <dbReference type="Proteomes" id="UP000663292"/>
    </source>
</evidence>
<protein>
    <submittedName>
        <fullName evidence="2">Uncharacterized protein</fullName>
    </submittedName>
</protein>
<organism evidence="2 3">
    <name type="scientific">Halapricum desulfuricans</name>
    <dbReference type="NCBI Taxonomy" id="2841257"/>
    <lineage>
        <taxon>Archaea</taxon>
        <taxon>Methanobacteriati</taxon>
        <taxon>Methanobacteriota</taxon>
        <taxon>Stenosarchaea group</taxon>
        <taxon>Halobacteria</taxon>
        <taxon>Halobacteriales</taxon>
        <taxon>Haloarculaceae</taxon>
        <taxon>Halapricum</taxon>
    </lineage>
</organism>
<name>A0A897NS89_9EURY</name>
<dbReference type="EMBL" id="CP064791">
    <property type="protein sequence ID" value="QSG13669.1"/>
    <property type="molecule type" value="Genomic_DNA"/>
</dbReference>
<sequence>MGSNEPPFQPQFEPLRAPPGIRLVDRIDGGEFTLLTPDAFDPIPRETDVFPVPVDGAVEASVEELRTPYLVGVWVRDEDFDLVEQVTGGEQASLGPGRYVVEFSSVQLKVYLYVEGRFDIDTTDDAVTFSMGSATDVLIGVRSYHERPARTITTTEKPRDVMRAISQFRAALKTTSPERSFPTLRGHPPLVELGEELSVPASADVAPPSMSIELPLRWDRILPVGSLAYYLDAEVVPGTEPRLVAGGDHVPLLGEHGFEARVARILKHVFTLDAITRTEGLYDVELHERSLVEDRISHDFGELYEMPLADRVRAYLDIPFEVVEPATPEWKLTADIEPDASNVPVLPFVAQDLAVVRVPTNDDIESRIVEEPSPDVERFFRDEPVLVRGSTRPVRSSEEPEHSAASDRVFRPESTDSLMQTFVGDGIPMGATKMTPEAFRRRLDYEPAESGRIRVDIVNNEATMSDESSVSDVYGAREWVEFDVTIHEELTKAELADVLQQETDFFHYIGHVEDDGFRCSDGLLDARNLASVDVGAFLLNACNSYEQGRALVDSGALGGIVTLATIPNPTATRIGKHLARMLNTGFSIATARSLLEKDEQLASRYMVVGDGHSNVVESKSGGPLLYEITFVSDSGMKMDIRGYPSSQHSVGGLRNWNIKIPVTSCISPIYLKDIKIGKDIFEKISDLDQYPILYEDNLLWSDEIDLSRF</sequence>